<dbReference type="PANTHER" id="PTHR43051:SF1">
    <property type="entry name" value="POLYNUCLEOTIDE ADENYLYLTRANSFERASE FAMILY PROTEIN"/>
    <property type="match status" value="1"/>
</dbReference>
<feature type="region of interest" description="Disordered" evidence="9">
    <location>
        <begin position="1"/>
        <end position="21"/>
    </location>
</feature>
<dbReference type="GO" id="GO:0003723">
    <property type="term" value="F:RNA binding"/>
    <property type="evidence" value="ECO:0007669"/>
    <property type="project" value="UniProtKB-UniRule"/>
</dbReference>
<evidence type="ECO:0000259" key="12">
    <source>
        <dbReference type="Pfam" id="PF12627"/>
    </source>
</evidence>
<keyword evidence="6 7" id="KW-0804">Transcription</keyword>
<feature type="domain" description="Poly A polymerase head" evidence="10">
    <location>
        <begin position="47"/>
        <end position="176"/>
    </location>
</feature>
<dbReference type="SUPFAM" id="SSF81301">
    <property type="entry name" value="Nucleotidyltransferase"/>
    <property type="match status" value="1"/>
</dbReference>
<dbReference type="GO" id="GO:0006397">
    <property type="term" value="P:mRNA processing"/>
    <property type="evidence" value="ECO:0007669"/>
    <property type="project" value="UniProtKB-KW"/>
</dbReference>
<dbReference type="EC" id="2.7.7.19" evidence="7"/>
<keyword evidence="4 7" id="KW-0067">ATP-binding</keyword>
<dbReference type="NCBIfam" id="TIGR01942">
    <property type="entry name" value="pcnB"/>
    <property type="match status" value="1"/>
</dbReference>
<feature type="active site" evidence="7">
    <location>
        <position position="65"/>
    </location>
</feature>
<dbReference type="CDD" id="cd05398">
    <property type="entry name" value="NT_ClassII-CCAase"/>
    <property type="match status" value="1"/>
</dbReference>
<dbReference type="Proteomes" id="UP000237968">
    <property type="component" value="Unassembled WGS sequence"/>
</dbReference>
<feature type="region of interest" description="Disordered" evidence="9">
    <location>
        <begin position="422"/>
        <end position="478"/>
    </location>
</feature>
<evidence type="ECO:0000256" key="4">
    <source>
        <dbReference type="ARBA" id="ARBA00022840"/>
    </source>
</evidence>
<evidence type="ECO:0000256" key="7">
    <source>
        <dbReference type="HAMAP-Rule" id="MF_00957"/>
    </source>
</evidence>
<evidence type="ECO:0000256" key="2">
    <source>
        <dbReference type="ARBA" id="ARBA00022679"/>
    </source>
</evidence>
<comment type="caution">
    <text evidence="13">The sequence shown here is derived from an EMBL/GenBank/DDBJ whole genome shotgun (WGS) entry which is preliminary data.</text>
</comment>
<evidence type="ECO:0000313" key="13">
    <source>
        <dbReference type="EMBL" id="PRP90466.1"/>
    </source>
</evidence>
<proteinExistence type="inferred from homology"/>
<sequence>MTRDNRRSKAKDRKAVPAGKGHTLSLRDIDNEALKVVRKLLTAGHEAYLVGGCVRDLYLNRKPKDFDVATSARPEQIRRVFRNSRIIGRRFKLAHVFFGSKIIETSTFRTNPSEDGGAGDSSGDDLLITHDNEWGDIEEDARRRDFTINGLFYDIEHEQIIDFVDGVADLDRGVIRTIGEPEVRFREDPVRMIRAIKFAARLDFTIEAESWEALLECAPDIARCSRARLVEELYKLLRGGSAKRSFELMLEADLLQHIWPAYVNLYSDPDSGEVGLRRPSRARPPGQPIALFWRYLAALDDYVSETGQTPSNGVIQAILFAPLLDGMLLEAKRADLDVHVDDLMTPPCAALGVARRDRELARQIFMTHRRMLLPSRKRGRRTSLVQRQYFHDALLFLGFSVEARDLDGNALEHWRQLAALQAREPSDDDQGGGGSGGGSGGGTKRKRKRSRRGRGGKRRSRGRSGGSQSGAQAPVSES</sequence>
<dbReference type="InterPro" id="IPR032828">
    <property type="entry name" value="PolyA_RNA-bd"/>
</dbReference>
<reference evidence="13 14" key="1">
    <citation type="submission" date="2018-03" db="EMBL/GenBank/DDBJ databases">
        <title>Draft Genome Sequences of the Obligatory Marine Myxobacteria Enhygromyxa salina SWB005.</title>
        <authorList>
            <person name="Poehlein A."/>
            <person name="Moghaddam J.A."/>
            <person name="Harms H."/>
            <person name="Alanjari M."/>
            <person name="Koenig G.M."/>
            <person name="Daniel R."/>
            <person name="Schaeberle T.F."/>
        </authorList>
    </citation>
    <scope>NUCLEOTIDE SEQUENCE [LARGE SCALE GENOMIC DNA]</scope>
    <source>
        <strain evidence="13 14">SWB005</strain>
    </source>
</reference>
<gene>
    <name evidence="7 13" type="primary">pcnB</name>
    <name evidence="13" type="ORF">ENSA5_64800</name>
</gene>
<dbReference type="RefSeq" id="WP_181198394.1">
    <property type="nucleotide sequence ID" value="NZ_PVNK01000281.1"/>
</dbReference>
<evidence type="ECO:0000256" key="3">
    <source>
        <dbReference type="ARBA" id="ARBA00022741"/>
    </source>
</evidence>
<dbReference type="Gene3D" id="3.30.460.10">
    <property type="entry name" value="Beta Polymerase, domain 2"/>
    <property type="match status" value="1"/>
</dbReference>
<feature type="compositionally biased region" description="Basic residues" evidence="9">
    <location>
        <begin position="443"/>
        <end position="462"/>
    </location>
</feature>
<dbReference type="Gene3D" id="1.10.3090.10">
    <property type="entry name" value="cca-adding enzyme, domain 2"/>
    <property type="match status" value="1"/>
</dbReference>
<dbReference type="InterPro" id="IPR002646">
    <property type="entry name" value="PolA_pol_head_dom"/>
</dbReference>
<dbReference type="InterPro" id="IPR010206">
    <property type="entry name" value="PolA_pol_I"/>
</dbReference>
<dbReference type="GO" id="GO:1990817">
    <property type="term" value="F:poly(A) RNA polymerase activity"/>
    <property type="evidence" value="ECO:0007669"/>
    <property type="project" value="UniProtKB-UniRule"/>
</dbReference>
<comment type="catalytic activity">
    <reaction evidence="7">
        <text>RNA(n) + ATP = RNA(n)-3'-adenine ribonucleotide + diphosphate</text>
        <dbReference type="Rhea" id="RHEA:11332"/>
        <dbReference type="Rhea" id="RHEA-COMP:14527"/>
        <dbReference type="Rhea" id="RHEA-COMP:17347"/>
        <dbReference type="ChEBI" id="CHEBI:30616"/>
        <dbReference type="ChEBI" id="CHEBI:33019"/>
        <dbReference type="ChEBI" id="CHEBI:140395"/>
        <dbReference type="ChEBI" id="CHEBI:173115"/>
        <dbReference type="EC" id="2.7.7.19"/>
    </reaction>
</comment>
<dbReference type="Pfam" id="PF12627">
    <property type="entry name" value="PolyA_pol_RNAbd"/>
    <property type="match status" value="1"/>
</dbReference>
<protein>
    <recommendedName>
        <fullName evidence="7">Poly(A) polymerase I</fullName>
        <shortName evidence="7">PAP I</shortName>
        <ecNumber evidence="7">2.7.7.19</ecNumber>
    </recommendedName>
</protein>
<keyword evidence="3 7" id="KW-0547">Nucleotide-binding</keyword>
<dbReference type="EMBL" id="PVNK01000281">
    <property type="protein sequence ID" value="PRP90466.1"/>
    <property type="molecule type" value="Genomic_DNA"/>
</dbReference>
<evidence type="ECO:0000256" key="5">
    <source>
        <dbReference type="ARBA" id="ARBA00022884"/>
    </source>
</evidence>
<dbReference type="Pfam" id="PF12626">
    <property type="entry name" value="PolyA_pol_arg_C"/>
    <property type="match status" value="1"/>
</dbReference>
<dbReference type="SUPFAM" id="SSF81891">
    <property type="entry name" value="Poly A polymerase C-terminal region-like"/>
    <property type="match status" value="1"/>
</dbReference>
<evidence type="ECO:0000256" key="9">
    <source>
        <dbReference type="SAM" id="MobiDB-lite"/>
    </source>
</evidence>
<feature type="active site" evidence="7">
    <location>
        <position position="67"/>
    </location>
</feature>
<organism evidence="13 14">
    <name type="scientific">Enhygromyxa salina</name>
    <dbReference type="NCBI Taxonomy" id="215803"/>
    <lineage>
        <taxon>Bacteria</taxon>
        <taxon>Pseudomonadati</taxon>
        <taxon>Myxococcota</taxon>
        <taxon>Polyangia</taxon>
        <taxon>Nannocystales</taxon>
        <taxon>Nannocystaceae</taxon>
        <taxon>Enhygromyxa</taxon>
    </lineage>
</organism>
<evidence type="ECO:0000259" key="11">
    <source>
        <dbReference type="Pfam" id="PF12626"/>
    </source>
</evidence>
<evidence type="ECO:0000256" key="8">
    <source>
        <dbReference type="RuleBase" id="RU003953"/>
    </source>
</evidence>
<keyword evidence="5 7" id="KW-0694">RNA-binding</keyword>
<evidence type="ECO:0000313" key="14">
    <source>
        <dbReference type="Proteomes" id="UP000237968"/>
    </source>
</evidence>
<dbReference type="InterPro" id="IPR043519">
    <property type="entry name" value="NT_sf"/>
</dbReference>
<evidence type="ECO:0000256" key="1">
    <source>
        <dbReference type="ARBA" id="ARBA00022664"/>
    </source>
</evidence>
<dbReference type="Pfam" id="PF01743">
    <property type="entry name" value="PolyA_pol"/>
    <property type="match status" value="1"/>
</dbReference>
<keyword evidence="1 7" id="KW-0507">mRNA processing</keyword>
<dbReference type="GO" id="GO:0005524">
    <property type="term" value="F:ATP binding"/>
    <property type="evidence" value="ECO:0007669"/>
    <property type="project" value="UniProtKB-UniRule"/>
</dbReference>
<dbReference type="AlphaFoldDB" id="A0A2S9XC84"/>
<accession>A0A2S9XC84</accession>
<dbReference type="InterPro" id="IPR025866">
    <property type="entry name" value="PolyA_pol_arg_C_dom"/>
</dbReference>
<evidence type="ECO:0000256" key="6">
    <source>
        <dbReference type="ARBA" id="ARBA00023163"/>
    </source>
</evidence>
<dbReference type="PANTHER" id="PTHR43051">
    <property type="entry name" value="POLYNUCLEOTIDE ADENYLYLTRANSFERASE FAMILY PROTEIN"/>
    <property type="match status" value="1"/>
</dbReference>
<dbReference type="HAMAP" id="MF_00957">
    <property type="entry name" value="PolyA_pol"/>
    <property type="match status" value="1"/>
</dbReference>
<keyword evidence="2 7" id="KW-0808">Transferase</keyword>
<feature type="domain" description="tRNA nucleotidyltransferase/poly(A) polymerase RNA and SrmB- binding" evidence="12">
    <location>
        <begin position="203"/>
        <end position="261"/>
    </location>
</feature>
<keyword evidence="13" id="KW-0548">Nucleotidyltransferase</keyword>
<comment type="function">
    <text evidence="7">Adds poly(A) tail to the 3' end of many RNAs, which usually targets these RNAs for decay. Plays a significant role in the global control of gene expression, through influencing the rate of transcript degradation, and in the general RNA quality control.</text>
</comment>
<name>A0A2S9XC84_9BACT</name>
<feature type="domain" description="Polymerase A arginine-rich C-terminal" evidence="11">
    <location>
        <begin position="340"/>
        <end position="452"/>
    </location>
</feature>
<dbReference type="InterPro" id="IPR052191">
    <property type="entry name" value="tRNA_ntf/polyA_polymerase_I"/>
</dbReference>
<feature type="active site" evidence="7">
    <location>
        <position position="145"/>
    </location>
</feature>
<comment type="similarity">
    <text evidence="7 8">Belongs to the tRNA nucleotidyltransferase/poly(A) polymerase family.</text>
</comment>
<feature type="compositionally biased region" description="Gly residues" evidence="9">
    <location>
        <begin position="431"/>
        <end position="442"/>
    </location>
</feature>
<dbReference type="GO" id="GO:0043633">
    <property type="term" value="P:polyadenylation-dependent RNA catabolic process"/>
    <property type="evidence" value="ECO:0007669"/>
    <property type="project" value="InterPro"/>
</dbReference>
<keyword evidence="14" id="KW-1185">Reference proteome</keyword>
<evidence type="ECO:0000259" key="10">
    <source>
        <dbReference type="Pfam" id="PF01743"/>
    </source>
</evidence>